<dbReference type="Proteomes" id="UP000072421">
    <property type="component" value="Chromosome"/>
</dbReference>
<protein>
    <submittedName>
        <fullName evidence="1">Uncharacterized protein</fullName>
    </submittedName>
</protein>
<sequence length="51" mass="6373">MRKWINKSMRERINILLADIYRRWGEPNRGFKERKRAVRRFQKNSVIKKTP</sequence>
<name>A0A127P9Q8_9BURK</name>
<accession>A0A127P9Q8</accession>
<dbReference type="EMBL" id="CP013232">
    <property type="protein sequence ID" value="AMO94536.1"/>
    <property type="molecule type" value="Genomic_DNA"/>
</dbReference>
<reference evidence="1 2" key="1">
    <citation type="submission" date="2015-11" db="EMBL/GenBank/DDBJ databases">
        <title>Exploring the genomic traits of fungus-feeding bacterial genus Collimonas.</title>
        <authorList>
            <person name="Song C."/>
            <person name="Schmidt R."/>
            <person name="de Jager V."/>
            <person name="Krzyzanowska D."/>
            <person name="Jongedijk E."/>
            <person name="Cankar K."/>
            <person name="Beekwilder J."/>
            <person name="van Veen A."/>
            <person name="de Boer W."/>
            <person name="van Veen J.A."/>
            <person name="Garbeva P."/>
        </authorList>
    </citation>
    <scope>NUCLEOTIDE SEQUENCE [LARGE SCALE GENOMIC DNA]</scope>
    <source>
        <strain evidence="1 2">Ter6</strain>
    </source>
</reference>
<organism evidence="1">
    <name type="scientific">Collimonas fungivorans</name>
    <dbReference type="NCBI Taxonomy" id="158899"/>
    <lineage>
        <taxon>Bacteria</taxon>
        <taxon>Pseudomonadati</taxon>
        <taxon>Pseudomonadota</taxon>
        <taxon>Betaproteobacteria</taxon>
        <taxon>Burkholderiales</taxon>
        <taxon>Oxalobacteraceae</taxon>
        <taxon>Collimonas</taxon>
    </lineage>
</organism>
<dbReference type="AlphaFoldDB" id="A0A127P9Q8"/>
<proteinExistence type="predicted"/>
<gene>
    <name evidence="1" type="ORF">CFter6_1839</name>
</gene>
<evidence type="ECO:0000313" key="2">
    <source>
        <dbReference type="Proteomes" id="UP000072421"/>
    </source>
</evidence>
<evidence type="ECO:0000313" key="1">
    <source>
        <dbReference type="EMBL" id="AMO94536.1"/>
    </source>
</evidence>
<dbReference type="PATRIC" id="fig|158899.10.peg.1843"/>